<proteinExistence type="predicted"/>
<accession>F9FCK2</accession>
<evidence type="ECO:0000313" key="1">
    <source>
        <dbReference type="EMBL" id="EGU85357.1"/>
    </source>
</evidence>
<organism evidence="1">
    <name type="scientific">Fusarium oxysporum (strain Fo5176)</name>
    <name type="common">Fusarium vascular wilt</name>
    <dbReference type="NCBI Taxonomy" id="660025"/>
    <lineage>
        <taxon>Eukaryota</taxon>
        <taxon>Fungi</taxon>
        <taxon>Dikarya</taxon>
        <taxon>Ascomycota</taxon>
        <taxon>Pezizomycotina</taxon>
        <taxon>Sordariomycetes</taxon>
        <taxon>Hypocreomycetidae</taxon>
        <taxon>Hypocreales</taxon>
        <taxon>Nectriaceae</taxon>
        <taxon>Fusarium</taxon>
        <taxon>Fusarium oxysporum species complex</taxon>
    </lineage>
</organism>
<gene>
    <name evidence="1" type="ORF">FOXB_04130</name>
</gene>
<reference evidence="1" key="1">
    <citation type="journal article" date="2012" name="Mol. Plant Microbe Interact.">
        <title>A highly conserved effector in Fusarium oxysporum is required for full virulence on Arabidopsis.</title>
        <authorList>
            <person name="Thatcher L.F."/>
            <person name="Gardiner D.M."/>
            <person name="Kazan K."/>
            <person name="Manners J."/>
        </authorList>
    </citation>
    <scope>NUCLEOTIDE SEQUENCE [LARGE SCALE GENOMIC DNA]</scope>
    <source>
        <strain evidence="1">Fo5176</strain>
    </source>
</reference>
<protein>
    <submittedName>
        <fullName evidence="1">Uncharacterized protein</fullName>
    </submittedName>
</protein>
<dbReference type="EMBL" id="AFQF01001309">
    <property type="protein sequence ID" value="EGU85357.1"/>
    <property type="molecule type" value="Genomic_DNA"/>
</dbReference>
<sequence length="9" mass="1097">MPQTHQRSL</sequence>
<name>F9FCK2_FUSOF</name>
<comment type="caution">
    <text evidence="1">The sequence shown here is derived from an EMBL/GenBank/DDBJ whole genome shotgun (WGS) entry which is preliminary data.</text>
</comment>